<dbReference type="GO" id="GO:0030246">
    <property type="term" value="F:carbohydrate binding"/>
    <property type="evidence" value="ECO:0007669"/>
    <property type="project" value="InterPro"/>
</dbReference>
<dbReference type="AlphaFoldDB" id="A0A2K1E3Q0"/>
<dbReference type="EMBL" id="POWF01000001">
    <property type="protein sequence ID" value="PNQ74897.1"/>
    <property type="molecule type" value="Genomic_DNA"/>
</dbReference>
<sequence>MITLKQFKLAILSIFAITLFNCSSDEDTSSNQGTSTISVKMMDRPGDYEHVFVEVVDVMVKVNDASEDDNWTSLEAINTGVYDLLELTGGINVLLVDDFVVPSGTLNQIRLVLGDDNSVVIDGETFPLNTPSAQQSGLKIQVNETLAPNIAYTFLLDFDVDESIVEAGNSGNINLRPVIRASVEANTGAISGSITPIEVQTEITATNGMDTVSAYADVDGNFVLVGLPQGAYTVTITPDPLSGLPIQVLDNVEVAVGATTELGIIPLE</sequence>
<protein>
    <submittedName>
        <fullName evidence="2">Carbohydrate-binding protein</fullName>
    </submittedName>
</protein>
<reference evidence="2 3" key="1">
    <citation type="submission" date="2018-01" db="EMBL/GenBank/DDBJ databases">
        <title>The draft genome of Hanstruepera neustonica JCM19743.</title>
        <authorList>
            <person name="He R.-H."/>
            <person name="Du Z.-J."/>
        </authorList>
    </citation>
    <scope>NUCLEOTIDE SEQUENCE [LARGE SCALE GENOMIC DNA]</scope>
    <source>
        <strain evidence="2 3">JCM19743</strain>
    </source>
</reference>
<evidence type="ECO:0000313" key="2">
    <source>
        <dbReference type="EMBL" id="PNQ74897.1"/>
    </source>
</evidence>
<comment type="caution">
    <text evidence="2">The sequence shown here is derived from an EMBL/GenBank/DDBJ whole genome shotgun (WGS) entry which is preliminary data.</text>
</comment>
<name>A0A2K1E3Q0_9FLAO</name>
<dbReference type="OrthoDB" id="2111471at2"/>
<dbReference type="Gene3D" id="2.60.40.1120">
    <property type="entry name" value="Carboxypeptidase-like, regulatory domain"/>
    <property type="match status" value="1"/>
</dbReference>
<evidence type="ECO:0000313" key="3">
    <source>
        <dbReference type="Proteomes" id="UP000236641"/>
    </source>
</evidence>
<organism evidence="2 3">
    <name type="scientific">Hanstruepera neustonica</name>
    <dbReference type="NCBI Taxonomy" id="1445657"/>
    <lineage>
        <taxon>Bacteria</taxon>
        <taxon>Pseudomonadati</taxon>
        <taxon>Bacteroidota</taxon>
        <taxon>Flavobacteriia</taxon>
        <taxon>Flavobacteriales</taxon>
        <taxon>Flavobacteriaceae</taxon>
        <taxon>Hanstruepera</taxon>
    </lineage>
</organism>
<dbReference type="Pfam" id="PF14321">
    <property type="entry name" value="DUF4382"/>
    <property type="match status" value="1"/>
</dbReference>
<gene>
    <name evidence="2" type="ORF">C1T31_01815</name>
</gene>
<keyword evidence="3" id="KW-1185">Reference proteome</keyword>
<dbReference type="InterPro" id="IPR025491">
    <property type="entry name" value="DUF4382"/>
</dbReference>
<dbReference type="SUPFAM" id="SSF49452">
    <property type="entry name" value="Starch-binding domain-like"/>
    <property type="match status" value="1"/>
</dbReference>
<proteinExistence type="predicted"/>
<accession>A0A2K1E3Q0</accession>
<dbReference type="RefSeq" id="WP_103050748.1">
    <property type="nucleotide sequence ID" value="NZ_POWF01000001.1"/>
</dbReference>
<dbReference type="InterPro" id="IPR013784">
    <property type="entry name" value="Carb-bd-like_fold"/>
</dbReference>
<feature type="domain" description="DUF4382" evidence="1">
    <location>
        <begin position="34"/>
        <end position="177"/>
    </location>
</feature>
<dbReference type="Proteomes" id="UP000236641">
    <property type="component" value="Unassembled WGS sequence"/>
</dbReference>
<evidence type="ECO:0000259" key="1">
    <source>
        <dbReference type="Pfam" id="PF14321"/>
    </source>
</evidence>